<evidence type="ECO:0000313" key="3">
    <source>
        <dbReference type="Proteomes" id="UP001500305"/>
    </source>
</evidence>
<name>A0ABN3E9I6_9ACTN</name>
<sequence length="209" mass="22156">MMSNGQNTTRRAYIGYGRGRVRPAFAGHPAAAAPAVFAAAAAEPACEWPEFILEGASRTGVRRRALRTLVNLVGAVAFMVTGLVFDCTQVHLWVNFADAEEVPAVVTDAEYVRTGTRESPAVIRVAIDTDDGPVEATADDPAGGPNGLTAGDRVRVLFDPARPGHAAFPGQLDWNAVTFPGGGFTMIGLALAGQEAFLAARRLRHRRIC</sequence>
<dbReference type="EMBL" id="BAAATR010000016">
    <property type="protein sequence ID" value="GAA2251717.1"/>
    <property type="molecule type" value="Genomic_DNA"/>
</dbReference>
<evidence type="ECO:0008006" key="4">
    <source>
        <dbReference type="Google" id="ProtNLM"/>
    </source>
</evidence>
<evidence type="ECO:0000313" key="2">
    <source>
        <dbReference type="EMBL" id="GAA2251717.1"/>
    </source>
</evidence>
<comment type="caution">
    <text evidence="2">The sequence shown here is derived from an EMBL/GenBank/DDBJ whole genome shotgun (WGS) entry which is preliminary data.</text>
</comment>
<keyword evidence="1" id="KW-1133">Transmembrane helix</keyword>
<dbReference type="Proteomes" id="UP001500305">
    <property type="component" value="Unassembled WGS sequence"/>
</dbReference>
<organism evidence="2 3">
    <name type="scientific">Kitasatospora cystarginea</name>
    <dbReference type="NCBI Taxonomy" id="58350"/>
    <lineage>
        <taxon>Bacteria</taxon>
        <taxon>Bacillati</taxon>
        <taxon>Actinomycetota</taxon>
        <taxon>Actinomycetes</taxon>
        <taxon>Kitasatosporales</taxon>
        <taxon>Streptomycetaceae</taxon>
        <taxon>Kitasatospora</taxon>
    </lineage>
</organism>
<accession>A0ABN3E9I6</accession>
<proteinExistence type="predicted"/>
<reference evidence="2 3" key="1">
    <citation type="journal article" date="2019" name="Int. J. Syst. Evol. Microbiol.">
        <title>The Global Catalogue of Microorganisms (GCM) 10K type strain sequencing project: providing services to taxonomists for standard genome sequencing and annotation.</title>
        <authorList>
            <consortium name="The Broad Institute Genomics Platform"/>
            <consortium name="The Broad Institute Genome Sequencing Center for Infectious Disease"/>
            <person name="Wu L."/>
            <person name="Ma J."/>
        </authorList>
    </citation>
    <scope>NUCLEOTIDE SEQUENCE [LARGE SCALE GENOMIC DNA]</scope>
    <source>
        <strain evidence="2 3">JCM 7356</strain>
    </source>
</reference>
<feature type="transmembrane region" description="Helical" evidence="1">
    <location>
        <begin position="179"/>
        <end position="200"/>
    </location>
</feature>
<feature type="transmembrane region" description="Helical" evidence="1">
    <location>
        <begin position="68"/>
        <end position="85"/>
    </location>
</feature>
<protein>
    <recommendedName>
        <fullName evidence="4">DUF3592 domain-containing protein</fullName>
    </recommendedName>
</protein>
<keyword evidence="1" id="KW-0812">Transmembrane</keyword>
<gene>
    <name evidence="2" type="ORF">GCM10010430_38570</name>
</gene>
<keyword evidence="3" id="KW-1185">Reference proteome</keyword>
<keyword evidence="1" id="KW-0472">Membrane</keyword>
<evidence type="ECO:0000256" key="1">
    <source>
        <dbReference type="SAM" id="Phobius"/>
    </source>
</evidence>